<evidence type="ECO:0000313" key="2">
    <source>
        <dbReference type="Proteomes" id="UP000243820"/>
    </source>
</evidence>
<keyword evidence="2" id="KW-1185">Reference proteome</keyword>
<evidence type="ECO:0000313" key="1">
    <source>
        <dbReference type="EMBL" id="PAV09304.1"/>
    </source>
</evidence>
<protein>
    <submittedName>
        <fullName evidence="1">Uncharacterized protein</fullName>
    </submittedName>
</protein>
<sequence length="135" mass="15857">MLENPRLGFSQGKHFIFIEKSRISNTPLRKPATRVFQHFSFRRHDHAEPIRRSVVTRPKVKRAEQEKCDSREFAEACKPKACVPPQMGFAHLGLFAVKYFRYPHPTNLFPTGLKNPKYIWTHFSQNPGKIFKTYL</sequence>
<accession>A0AAX0Q8F5</accession>
<organism evidence="1 2">
    <name type="scientific">Methanocorpusculum parvum</name>
    <dbReference type="NCBI Taxonomy" id="2193"/>
    <lineage>
        <taxon>Archaea</taxon>
        <taxon>Methanobacteriati</taxon>
        <taxon>Methanobacteriota</taxon>
        <taxon>Stenosarchaea group</taxon>
        <taxon>Methanomicrobia</taxon>
        <taxon>Methanomicrobiales</taxon>
        <taxon>Methanocorpusculaceae</taxon>
        <taxon>Methanocorpusculum</taxon>
    </lineage>
</organism>
<reference evidence="1 2" key="1">
    <citation type="journal article" date="2017" name="BMC Genomics">
        <title>Genomic analysis of methanogenic archaea reveals a shift towards energy conservation.</title>
        <authorList>
            <person name="Gilmore S.P."/>
            <person name="Henske J.K."/>
            <person name="Sexton J.A."/>
            <person name="Solomon K.V."/>
            <person name="Seppala S."/>
            <person name="Yoo J.I."/>
            <person name="Huyett L.M."/>
            <person name="Pressman A."/>
            <person name="Cogan J.Z."/>
            <person name="Kivenson V."/>
            <person name="Peng X."/>
            <person name="Tan Y."/>
            <person name="Valentine D.L."/>
            <person name="O'Malley M.A."/>
        </authorList>
    </citation>
    <scope>NUCLEOTIDE SEQUENCE [LARGE SCALE GENOMIC DNA]</scope>
    <source>
        <strain evidence="1 2">XII</strain>
    </source>
</reference>
<proteinExistence type="predicted"/>
<name>A0AAX0Q8F5_9EURY</name>
<dbReference type="AlphaFoldDB" id="A0AAX0Q8F5"/>
<comment type="caution">
    <text evidence="1">The sequence shown here is derived from an EMBL/GenBank/DDBJ whole genome shotgun (WGS) entry which is preliminary data.</text>
</comment>
<dbReference type="Proteomes" id="UP000243820">
    <property type="component" value="Unassembled WGS sequence"/>
</dbReference>
<dbReference type="EMBL" id="LMVO01000016">
    <property type="protein sequence ID" value="PAV09304.1"/>
    <property type="molecule type" value="Genomic_DNA"/>
</dbReference>
<gene>
    <name evidence="1" type="ORF">ASJ83_08190</name>
</gene>